<dbReference type="AlphaFoldDB" id="A0A917U2N9"/>
<evidence type="ECO:0000256" key="1">
    <source>
        <dbReference type="SAM" id="Phobius"/>
    </source>
</evidence>
<feature type="transmembrane region" description="Helical" evidence="1">
    <location>
        <begin position="505"/>
        <end position="529"/>
    </location>
</feature>
<dbReference type="RefSeq" id="WP_190253683.1">
    <property type="nucleotide sequence ID" value="NZ_BMPI01000035.1"/>
</dbReference>
<evidence type="ECO:0000313" key="3">
    <source>
        <dbReference type="Proteomes" id="UP000642070"/>
    </source>
</evidence>
<gene>
    <name evidence="2" type="ORF">GCM10007977_063740</name>
</gene>
<dbReference type="Pfam" id="PF06074">
    <property type="entry name" value="Portal_Mu"/>
    <property type="match status" value="1"/>
</dbReference>
<keyword evidence="1" id="KW-0472">Membrane</keyword>
<sequence>MTAPTTLRGYLDDQLPYAYGTLVADLSDNVPDCLWPTSNDTYRQMRKHPQLAAVLAAYGLPIRRAVSALDPTGCRDEVVQLVADDLGLPVAGQDQPGAARVRGVSWPDHLRLALLDLAYGHSGFEMLAEIRNGLARLVELSERLPTTIAEIHVDKVGRFTGVTQHMYTGKRVPQIRAEQMAWYVREREGAAWWGQSLLRPAYPAWLLSREMLRVTATGHRRFSVGVPTGEWAPGINPSPEQHVQLQQAMSSARVGETGGLALPPGATMKLVGLTGSVPDTLGFIRYLDQTMARMALAGFLDLGTTETGSRALAGEFIDLFLLAIQAEADAVADTCTRQVVARLVEWNWGVDEPVPSVKIGDVGARHEVTAEALNLLLGSGALSADPALEAHIRRQYKLPERAGMAKPAPYVAGDTVAAANRRARAPRRKEPARGQLALPIAAAAEQESDFEQLQQDWERARDLLLEEWPDTADDLTAELAAAAAAVIAAGTLAGLGSLTVKTTTIAVIAGVLAAAMAPLAALAAAAAAAEVAAVLGRAAPAPTSVDDQLAALAEVFAGQAAAGYAQAASRRAVLFAPGTSSTDVDTAIRSHLDEISNSRSGLVADVTGGALTAAQNAGRASVFSQLDDVIWVADETLDTNTCAACAAADGTEYTTWADAHAAYPVGGNADCLGGIRCRGQLRIKPAT</sequence>
<feature type="transmembrane region" description="Helical" evidence="1">
    <location>
        <begin position="479"/>
        <end position="498"/>
    </location>
</feature>
<keyword evidence="1" id="KW-0812">Transmembrane</keyword>
<dbReference type="EMBL" id="BMPI01000035">
    <property type="protein sequence ID" value="GGM53402.1"/>
    <property type="molecule type" value="Genomic_DNA"/>
</dbReference>
<evidence type="ECO:0000313" key="2">
    <source>
        <dbReference type="EMBL" id="GGM53402.1"/>
    </source>
</evidence>
<keyword evidence="1" id="KW-1133">Transmembrane helix</keyword>
<proteinExistence type="predicted"/>
<reference evidence="2" key="2">
    <citation type="submission" date="2020-09" db="EMBL/GenBank/DDBJ databases">
        <authorList>
            <person name="Sun Q."/>
            <person name="Ohkuma M."/>
        </authorList>
    </citation>
    <scope>NUCLEOTIDE SEQUENCE</scope>
    <source>
        <strain evidence="2">JCM 19831</strain>
    </source>
</reference>
<dbReference type="InterPro" id="IPR009279">
    <property type="entry name" value="Portal_Mu"/>
</dbReference>
<comment type="caution">
    <text evidence="2">The sequence shown here is derived from an EMBL/GenBank/DDBJ whole genome shotgun (WGS) entry which is preliminary data.</text>
</comment>
<protein>
    <submittedName>
        <fullName evidence="2">Uncharacterized protein</fullName>
    </submittedName>
</protein>
<keyword evidence="3" id="KW-1185">Reference proteome</keyword>
<reference evidence="2" key="1">
    <citation type="journal article" date="2014" name="Int. J. Syst. Evol. Microbiol.">
        <title>Complete genome sequence of Corynebacterium casei LMG S-19264T (=DSM 44701T), isolated from a smear-ripened cheese.</title>
        <authorList>
            <consortium name="US DOE Joint Genome Institute (JGI-PGF)"/>
            <person name="Walter F."/>
            <person name="Albersmeier A."/>
            <person name="Kalinowski J."/>
            <person name="Ruckert C."/>
        </authorList>
    </citation>
    <scope>NUCLEOTIDE SEQUENCE</scope>
    <source>
        <strain evidence="2">JCM 19831</strain>
    </source>
</reference>
<name>A0A917U2N9_9ACTN</name>
<organism evidence="2 3">
    <name type="scientific">Dactylosporangium sucinum</name>
    <dbReference type="NCBI Taxonomy" id="1424081"/>
    <lineage>
        <taxon>Bacteria</taxon>
        <taxon>Bacillati</taxon>
        <taxon>Actinomycetota</taxon>
        <taxon>Actinomycetes</taxon>
        <taxon>Micromonosporales</taxon>
        <taxon>Micromonosporaceae</taxon>
        <taxon>Dactylosporangium</taxon>
    </lineage>
</organism>
<dbReference type="Proteomes" id="UP000642070">
    <property type="component" value="Unassembled WGS sequence"/>
</dbReference>
<accession>A0A917U2N9</accession>